<evidence type="ECO:0000313" key="3">
    <source>
        <dbReference type="Proteomes" id="UP000320496"/>
    </source>
</evidence>
<name>A0A517YZX2_9PLAN</name>
<protein>
    <submittedName>
        <fullName evidence="2">Uncharacterized protein</fullName>
    </submittedName>
</protein>
<dbReference type="EMBL" id="CP036275">
    <property type="protein sequence ID" value="QDU35777.1"/>
    <property type="molecule type" value="Genomic_DNA"/>
</dbReference>
<keyword evidence="3" id="KW-1185">Reference proteome</keyword>
<dbReference type="KEGG" id="mri:Mal4_00590"/>
<sequence>MTHKRKMIRLTASKQVLEYLKRTRRETDRLPARQRQILDACSRSTHKVPRSIGTRSDGPGETEAAANS</sequence>
<accession>A0A517YZX2</accession>
<gene>
    <name evidence="2" type="ORF">Mal4_00590</name>
</gene>
<organism evidence="2 3">
    <name type="scientific">Maioricimonas rarisocia</name>
    <dbReference type="NCBI Taxonomy" id="2528026"/>
    <lineage>
        <taxon>Bacteria</taxon>
        <taxon>Pseudomonadati</taxon>
        <taxon>Planctomycetota</taxon>
        <taxon>Planctomycetia</taxon>
        <taxon>Planctomycetales</taxon>
        <taxon>Planctomycetaceae</taxon>
        <taxon>Maioricimonas</taxon>
    </lineage>
</organism>
<evidence type="ECO:0000313" key="2">
    <source>
        <dbReference type="EMBL" id="QDU35777.1"/>
    </source>
</evidence>
<proteinExistence type="predicted"/>
<feature type="region of interest" description="Disordered" evidence="1">
    <location>
        <begin position="42"/>
        <end position="68"/>
    </location>
</feature>
<reference evidence="2 3" key="1">
    <citation type="submission" date="2019-02" db="EMBL/GenBank/DDBJ databases">
        <title>Deep-cultivation of Planctomycetes and their phenomic and genomic characterization uncovers novel biology.</title>
        <authorList>
            <person name="Wiegand S."/>
            <person name="Jogler M."/>
            <person name="Boedeker C."/>
            <person name="Pinto D."/>
            <person name="Vollmers J."/>
            <person name="Rivas-Marin E."/>
            <person name="Kohn T."/>
            <person name="Peeters S.H."/>
            <person name="Heuer A."/>
            <person name="Rast P."/>
            <person name="Oberbeckmann S."/>
            <person name="Bunk B."/>
            <person name="Jeske O."/>
            <person name="Meyerdierks A."/>
            <person name="Storesund J.E."/>
            <person name="Kallscheuer N."/>
            <person name="Luecker S."/>
            <person name="Lage O.M."/>
            <person name="Pohl T."/>
            <person name="Merkel B.J."/>
            <person name="Hornburger P."/>
            <person name="Mueller R.-W."/>
            <person name="Bruemmer F."/>
            <person name="Labrenz M."/>
            <person name="Spormann A.M."/>
            <person name="Op den Camp H."/>
            <person name="Overmann J."/>
            <person name="Amann R."/>
            <person name="Jetten M.S.M."/>
            <person name="Mascher T."/>
            <person name="Medema M.H."/>
            <person name="Devos D.P."/>
            <person name="Kaster A.-K."/>
            <person name="Ovreas L."/>
            <person name="Rohde M."/>
            <person name="Galperin M.Y."/>
            <person name="Jogler C."/>
        </authorList>
    </citation>
    <scope>NUCLEOTIDE SEQUENCE [LARGE SCALE GENOMIC DNA]</scope>
    <source>
        <strain evidence="2 3">Mal4</strain>
    </source>
</reference>
<dbReference type="AlphaFoldDB" id="A0A517YZX2"/>
<dbReference type="Proteomes" id="UP000320496">
    <property type="component" value="Chromosome"/>
</dbReference>
<evidence type="ECO:0000256" key="1">
    <source>
        <dbReference type="SAM" id="MobiDB-lite"/>
    </source>
</evidence>